<keyword evidence="1" id="KW-0812">Transmembrane</keyword>
<protein>
    <submittedName>
        <fullName evidence="2">Uncharacterized protein DUF3180</fullName>
    </submittedName>
</protein>
<reference evidence="2 3" key="1">
    <citation type="journal article" date="2013" name="Stand. Genomic Sci.">
        <title>Genomic Encyclopedia of Type Strains, Phase I: The one thousand microbial genomes (KMG-I) project.</title>
        <authorList>
            <person name="Kyrpides N.C."/>
            <person name="Woyke T."/>
            <person name="Eisen J.A."/>
            <person name="Garrity G."/>
            <person name="Lilburn T.G."/>
            <person name="Beck B.J."/>
            <person name="Whitman W.B."/>
            <person name="Hugenholtz P."/>
            <person name="Klenk H.P."/>
        </authorList>
    </citation>
    <scope>NUCLEOTIDE SEQUENCE [LARGE SCALE GENOMIC DNA]</scope>
    <source>
        <strain evidence="2 3">DSM 45044</strain>
    </source>
</reference>
<evidence type="ECO:0000313" key="2">
    <source>
        <dbReference type="EMBL" id="TWJ10708.1"/>
    </source>
</evidence>
<keyword evidence="3" id="KW-1185">Reference proteome</keyword>
<comment type="caution">
    <text evidence="2">The sequence shown here is derived from an EMBL/GenBank/DDBJ whole genome shotgun (WGS) entry which is preliminary data.</text>
</comment>
<evidence type="ECO:0000313" key="3">
    <source>
        <dbReference type="Proteomes" id="UP000321617"/>
    </source>
</evidence>
<accession>A0A562UYS8</accession>
<name>A0A562UYS8_9ACTN</name>
<keyword evidence="1" id="KW-1133">Transmembrane helix</keyword>
<feature type="transmembrane region" description="Helical" evidence="1">
    <location>
        <begin position="125"/>
        <end position="145"/>
    </location>
</feature>
<feature type="transmembrane region" description="Helical" evidence="1">
    <location>
        <begin position="84"/>
        <end position="113"/>
    </location>
</feature>
<dbReference type="InterPro" id="IPR021517">
    <property type="entry name" value="DUF3180"/>
</dbReference>
<feature type="transmembrane region" description="Helical" evidence="1">
    <location>
        <begin position="20"/>
        <end position="38"/>
    </location>
</feature>
<dbReference type="Proteomes" id="UP000321617">
    <property type="component" value="Unassembled WGS sequence"/>
</dbReference>
<evidence type="ECO:0000256" key="1">
    <source>
        <dbReference type="SAM" id="Phobius"/>
    </source>
</evidence>
<sequence>MPEQRKPKPSLTPTTPSTLFVTALAAGAVTLLIATRFYERLPAMSWLTPVLLLALAVVIGLLARNTKARIERRPGSGPVEPLTVARYAALAKACAVGGALLAGAYAGLVVYTVAQQRLTAAQADLPVVAFGFVVCLVLVAAALWLERACRVPPQEDDDSDPPTE</sequence>
<dbReference type="Pfam" id="PF11377">
    <property type="entry name" value="DUF3180"/>
    <property type="match status" value="1"/>
</dbReference>
<gene>
    <name evidence="2" type="ORF">LX16_4129</name>
</gene>
<organism evidence="2 3">
    <name type="scientific">Stackebrandtia albiflava</name>
    <dbReference type="NCBI Taxonomy" id="406432"/>
    <lineage>
        <taxon>Bacteria</taxon>
        <taxon>Bacillati</taxon>
        <taxon>Actinomycetota</taxon>
        <taxon>Actinomycetes</taxon>
        <taxon>Glycomycetales</taxon>
        <taxon>Glycomycetaceae</taxon>
        <taxon>Stackebrandtia</taxon>
    </lineage>
</organism>
<keyword evidence="1" id="KW-0472">Membrane</keyword>
<dbReference type="RefSeq" id="WP_147141596.1">
    <property type="nucleotide sequence ID" value="NZ_BAABIJ010000003.1"/>
</dbReference>
<feature type="transmembrane region" description="Helical" evidence="1">
    <location>
        <begin position="44"/>
        <end position="63"/>
    </location>
</feature>
<proteinExistence type="predicted"/>
<dbReference type="EMBL" id="VLLL01000007">
    <property type="protein sequence ID" value="TWJ10708.1"/>
    <property type="molecule type" value="Genomic_DNA"/>
</dbReference>
<dbReference type="AlphaFoldDB" id="A0A562UYS8"/>